<accession>A0A919YQ19</accession>
<reference evidence="1" key="1">
    <citation type="submission" date="2021-03" db="EMBL/GenBank/DDBJ databases">
        <title>Antimicrobial resistance genes in bacteria isolated from Japanese honey, and their potential for conferring macrolide and lincosamide resistance in the American foulbrood pathogen Paenibacillus larvae.</title>
        <authorList>
            <person name="Okamoto M."/>
            <person name="Kumagai M."/>
            <person name="Kanamori H."/>
            <person name="Takamatsu D."/>
        </authorList>
    </citation>
    <scope>NUCLEOTIDE SEQUENCE</scope>
    <source>
        <strain evidence="1">J40TS1</strain>
    </source>
</reference>
<dbReference type="AlphaFoldDB" id="A0A919YQ19"/>
<dbReference type="EMBL" id="BOSE01000007">
    <property type="protein sequence ID" value="GIP17953.1"/>
    <property type="molecule type" value="Genomic_DNA"/>
</dbReference>
<sequence>MKVRLSEFSEDWVRLFHEEAHFLKTIFMMLLENGASQEEDYSAKVERTELTTSISMKLITPFVMEMEQLALAWFRK</sequence>
<keyword evidence="2" id="KW-1185">Reference proteome</keyword>
<name>A0A919YQ19_9BACL</name>
<comment type="caution">
    <text evidence="1">The sequence shown here is derived from an EMBL/GenBank/DDBJ whole genome shotgun (WGS) entry which is preliminary data.</text>
</comment>
<organism evidence="1 2">
    <name type="scientific">Paenibacillus montaniterrae</name>
    <dbReference type="NCBI Taxonomy" id="429341"/>
    <lineage>
        <taxon>Bacteria</taxon>
        <taxon>Bacillati</taxon>
        <taxon>Bacillota</taxon>
        <taxon>Bacilli</taxon>
        <taxon>Bacillales</taxon>
        <taxon>Paenibacillaceae</taxon>
        <taxon>Paenibacillus</taxon>
    </lineage>
</organism>
<proteinExistence type="predicted"/>
<evidence type="ECO:0000313" key="2">
    <source>
        <dbReference type="Proteomes" id="UP000683139"/>
    </source>
</evidence>
<protein>
    <submittedName>
        <fullName evidence="1">Uncharacterized protein</fullName>
    </submittedName>
</protein>
<dbReference type="Proteomes" id="UP000683139">
    <property type="component" value="Unassembled WGS sequence"/>
</dbReference>
<gene>
    <name evidence="1" type="ORF">J40TS1_35950</name>
</gene>
<evidence type="ECO:0000313" key="1">
    <source>
        <dbReference type="EMBL" id="GIP17953.1"/>
    </source>
</evidence>